<proteinExistence type="predicted"/>
<accession>A0A6J5N1G2</accession>
<reference evidence="1" key="1">
    <citation type="submission" date="2020-04" db="EMBL/GenBank/DDBJ databases">
        <authorList>
            <person name="Chiriac C."/>
            <person name="Salcher M."/>
            <person name="Ghai R."/>
            <person name="Kavagutti S V."/>
        </authorList>
    </citation>
    <scope>NUCLEOTIDE SEQUENCE</scope>
</reference>
<organism evidence="1">
    <name type="scientific">uncultured Caudovirales phage</name>
    <dbReference type="NCBI Taxonomy" id="2100421"/>
    <lineage>
        <taxon>Viruses</taxon>
        <taxon>Duplodnaviria</taxon>
        <taxon>Heunggongvirae</taxon>
        <taxon>Uroviricota</taxon>
        <taxon>Caudoviricetes</taxon>
        <taxon>Peduoviridae</taxon>
        <taxon>Maltschvirus</taxon>
        <taxon>Maltschvirus maltsch</taxon>
    </lineage>
</organism>
<sequence length="45" mass="5783">MKRYFLDLFDCFFMAKNTFFYWYEDHKKLRQLERGEITLDQYSPF</sequence>
<protein>
    <submittedName>
        <fullName evidence="1">Uncharacterized protein</fullName>
    </submittedName>
</protein>
<dbReference type="EMBL" id="LR796581">
    <property type="protein sequence ID" value="CAB4152502.1"/>
    <property type="molecule type" value="Genomic_DNA"/>
</dbReference>
<name>A0A6J5N1G2_9CAUD</name>
<evidence type="ECO:0000313" key="1">
    <source>
        <dbReference type="EMBL" id="CAB4152502.1"/>
    </source>
</evidence>
<gene>
    <name evidence="1" type="ORF">UFOVP607_17</name>
</gene>